<dbReference type="OrthoDB" id="120833at2157"/>
<dbReference type="RefSeq" id="WP_135388869.1">
    <property type="nucleotide sequence ID" value="NZ_PGGK01000002.1"/>
</dbReference>
<accession>A0A4E0PYE3</accession>
<organism evidence="1 2">
    <name type="scientific">Methanolobus halotolerans</name>
    <dbReference type="NCBI Taxonomy" id="2052935"/>
    <lineage>
        <taxon>Archaea</taxon>
        <taxon>Methanobacteriati</taxon>
        <taxon>Methanobacteriota</taxon>
        <taxon>Stenosarchaea group</taxon>
        <taxon>Methanomicrobia</taxon>
        <taxon>Methanosarcinales</taxon>
        <taxon>Methanosarcinaceae</taxon>
        <taxon>Methanolobus</taxon>
    </lineage>
</organism>
<evidence type="ECO:0000313" key="2">
    <source>
        <dbReference type="Proteomes" id="UP000297295"/>
    </source>
</evidence>
<sequence>MIIEKIEFNNGSAVGLNMQMQSAPLLVIKADRGFAMCGYLDMEAATVLGDAAVKVKGVRTFDDMLDALVVGATQKAIDLGIKIGMTGREALELMF</sequence>
<reference evidence="1 2" key="1">
    <citation type="submission" date="2017-11" db="EMBL/GenBank/DDBJ databases">
        <title>Isolation and Characterization of Methanogenic Archaea from Saline Meromictic Lake at Siberia.</title>
        <authorList>
            <person name="Shen Y."/>
            <person name="Huang H.-H."/>
            <person name="Lai M.-C."/>
            <person name="Chen S.-C."/>
        </authorList>
    </citation>
    <scope>NUCLEOTIDE SEQUENCE [LARGE SCALE GENOMIC DNA]</scope>
    <source>
        <strain evidence="1 2">SY-01</strain>
    </source>
</reference>
<dbReference type="Gene3D" id="3.30.1980.10">
    <property type="entry name" value="Hypothetical protein YunC"/>
    <property type="match status" value="1"/>
</dbReference>
<protein>
    <submittedName>
        <fullName evidence="1">DUF1805 domain-containing protein</fullName>
    </submittedName>
</protein>
<dbReference type="EMBL" id="PGGK01000002">
    <property type="protein sequence ID" value="TGC11164.1"/>
    <property type="molecule type" value="Genomic_DNA"/>
</dbReference>
<dbReference type="InterPro" id="IPR036493">
    <property type="entry name" value="YunC_sf"/>
</dbReference>
<evidence type="ECO:0000313" key="1">
    <source>
        <dbReference type="EMBL" id="TGC11164.1"/>
    </source>
</evidence>
<name>A0A4E0PYE3_9EURY</name>
<comment type="caution">
    <text evidence="1">The sequence shown here is derived from an EMBL/GenBank/DDBJ whole genome shotgun (WGS) entry which is preliminary data.</text>
</comment>
<keyword evidence="2" id="KW-1185">Reference proteome</keyword>
<dbReference type="AlphaFoldDB" id="A0A4E0PYE3"/>
<dbReference type="Proteomes" id="UP000297295">
    <property type="component" value="Unassembled WGS sequence"/>
</dbReference>
<dbReference type="InterPro" id="IPR014931">
    <property type="entry name" value="DUF1805"/>
</dbReference>
<gene>
    <name evidence="1" type="ORF">CUN85_03220</name>
</gene>
<proteinExistence type="predicted"/>
<dbReference type="Pfam" id="PF08827">
    <property type="entry name" value="DUF1805"/>
    <property type="match status" value="1"/>
</dbReference>
<dbReference type="SUPFAM" id="SSF102891">
    <property type="entry name" value="Hypothetical protein Ta1206"/>
    <property type="match status" value="1"/>
</dbReference>